<dbReference type="CDD" id="cd00555">
    <property type="entry name" value="Maf"/>
    <property type="match status" value="1"/>
</dbReference>
<gene>
    <name evidence="5" type="primary">maf</name>
    <name evidence="5" type="ORF">N508_000447</name>
</gene>
<dbReference type="GO" id="GO:0005737">
    <property type="term" value="C:cytoplasm"/>
    <property type="evidence" value="ECO:0007669"/>
    <property type="project" value="UniProtKB-SubCell"/>
</dbReference>
<dbReference type="GO" id="GO:0009117">
    <property type="term" value="P:nucleotide metabolic process"/>
    <property type="evidence" value="ECO:0007669"/>
    <property type="project" value="UniProtKB-KW"/>
</dbReference>
<dbReference type="AlphaFoldDB" id="V2PYH2"/>
<name>V2PYH2_9BACT</name>
<protein>
    <recommendedName>
        <fullName evidence="4">dTTP/UTP pyrophosphatase</fullName>
        <shortName evidence="4">dTTPase/UTPase</shortName>
        <ecNumber evidence="4">3.6.1.9</ecNumber>
    </recommendedName>
    <alternativeName>
        <fullName evidence="4">Nucleoside triphosphate pyrophosphatase</fullName>
    </alternativeName>
    <alternativeName>
        <fullName evidence="4">Nucleotide pyrophosphatase</fullName>
        <shortName evidence="4">Nucleotide PPase</shortName>
    </alternativeName>
</protein>
<feature type="active site" description="Proton acceptor" evidence="4">
    <location>
        <position position="72"/>
    </location>
</feature>
<evidence type="ECO:0000313" key="5">
    <source>
        <dbReference type="EMBL" id="USF23389.1"/>
    </source>
</evidence>
<dbReference type="Proteomes" id="UP000017429">
    <property type="component" value="Chromosome"/>
</dbReference>
<organism evidence="5 6">
    <name type="scientific">Mucispirillum schaedleri ASF457</name>
    <dbReference type="NCBI Taxonomy" id="1379858"/>
    <lineage>
        <taxon>Bacteria</taxon>
        <taxon>Pseudomonadati</taxon>
        <taxon>Deferribacterota</taxon>
        <taxon>Deferribacteres</taxon>
        <taxon>Deferribacterales</taxon>
        <taxon>Mucispirillaceae</taxon>
        <taxon>Mucispirillum</taxon>
    </lineage>
</organism>
<dbReference type="PIRSF" id="PIRSF006305">
    <property type="entry name" value="Maf"/>
    <property type="match status" value="1"/>
</dbReference>
<dbReference type="HAMAP" id="MF_00528">
    <property type="entry name" value="Maf"/>
    <property type="match status" value="1"/>
</dbReference>
<keyword evidence="2 4" id="KW-0378">Hydrolase</keyword>
<keyword evidence="6" id="KW-1185">Reference proteome</keyword>
<dbReference type="Gene3D" id="3.90.950.10">
    <property type="match status" value="1"/>
</dbReference>
<comment type="subcellular location">
    <subcellularLocation>
        <location evidence="4">Cytoplasm</location>
    </subcellularLocation>
</comment>
<proteinExistence type="inferred from homology"/>
<evidence type="ECO:0000256" key="1">
    <source>
        <dbReference type="ARBA" id="ARBA00001968"/>
    </source>
</evidence>
<feature type="site" description="Important for substrate specificity" evidence="4">
    <location>
        <position position="157"/>
    </location>
</feature>
<dbReference type="GO" id="GO:0047429">
    <property type="term" value="F:nucleoside triphosphate diphosphatase activity"/>
    <property type="evidence" value="ECO:0007669"/>
    <property type="project" value="UniProtKB-EC"/>
</dbReference>
<comment type="catalytic activity">
    <reaction evidence="4">
        <text>UTP + H2O = UMP + diphosphate + H(+)</text>
        <dbReference type="Rhea" id="RHEA:29395"/>
        <dbReference type="ChEBI" id="CHEBI:15377"/>
        <dbReference type="ChEBI" id="CHEBI:15378"/>
        <dbReference type="ChEBI" id="CHEBI:33019"/>
        <dbReference type="ChEBI" id="CHEBI:46398"/>
        <dbReference type="ChEBI" id="CHEBI:57865"/>
        <dbReference type="EC" id="3.6.1.9"/>
    </reaction>
</comment>
<comment type="cofactor">
    <cofactor evidence="1 4">
        <name>a divalent metal cation</name>
        <dbReference type="ChEBI" id="CHEBI:60240"/>
    </cofactor>
</comment>
<dbReference type="KEGG" id="msch:N508_000447"/>
<comment type="similarity">
    <text evidence="4">Belongs to the Maf family. YhdE subfamily.</text>
</comment>
<dbReference type="SUPFAM" id="SSF52972">
    <property type="entry name" value="ITPase-like"/>
    <property type="match status" value="1"/>
</dbReference>
<dbReference type="eggNOG" id="COG0424">
    <property type="taxonomic scope" value="Bacteria"/>
</dbReference>
<reference evidence="5" key="2">
    <citation type="submission" date="2022-05" db="EMBL/GenBank/DDBJ databases">
        <authorList>
            <person name="Proctor A.L."/>
            <person name="Phillips G.J."/>
            <person name="Wannemuehler M.J."/>
        </authorList>
    </citation>
    <scope>NUCLEOTIDE SEQUENCE</scope>
    <source>
        <strain evidence="5">ASF457</strain>
    </source>
</reference>
<feature type="site" description="Important for substrate specificity" evidence="4">
    <location>
        <position position="73"/>
    </location>
</feature>
<dbReference type="NCBIfam" id="TIGR00172">
    <property type="entry name" value="maf"/>
    <property type="match status" value="1"/>
</dbReference>
<comment type="function">
    <text evidence="4">Nucleoside triphosphate pyrophosphatase that hydrolyzes dTTP and UTP. May have a dual role in cell division arrest and in preventing the incorporation of modified nucleotides into cellular nucleic acids.</text>
</comment>
<dbReference type="Pfam" id="PF02545">
    <property type="entry name" value="Maf"/>
    <property type="match status" value="1"/>
</dbReference>
<evidence type="ECO:0000256" key="2">
    <source>
        <dbReference type="ARBA" id="ARBA00022801"/>
    </source>
</evidence>
<dbReference type="InterPro" id="IPR029001">
    <property type="entry name" value="ITPase-like_fam"/>
</dbReference>
<dbReference type="InterPro" id="IPR003697">
    <property type="entry name" value="Maf-like"/>
</dbReference>
<feature type="site" description="Important for substrate specificity" evidence="4">
    <location>
        <position position="14"/>
    </location>
</feature>
<comment type="catalytic activity">
    <reaction evidence="4">
        <text>dTTP + H2O = dTMP + diphosphate + H(+)</text>
        <dbReference type="Rhea" id="RHEA:28534"/>
        <dbReference type="ChEBI" id="CHEBI:15377"/>
        <dbReference type="ChEBI" id="CHEBI:15378"/>
        <dbReference type="ChEBI" id="CHEBI:33019"/>
        <dbReference type="ChEBI" id="CHEBI:37568"/>
        <dbReference type="ChEBI" id="CHEBI:63528"/>
        <dbReference type="EC" id="3.6.1.9"/>
    </reaction>
</comment>
<accession>V2PYH2</accession>
<dbReference type="EMBL" id="CP097562">
    <property type="protein sequence ID" value="USF23389.1"/>
    <property type="molecule type" value="Genomic_DNA"/>
</dbReference>
<comment type="caution">
    <text evidence="4">Lacks conserved residue(s) required for the propagation of feature annotation.</text>
</comment>
<reference evidence="5" key="1">
    <citation type="journal article" date="2014" name="Genome Announc.">
        <title>Draft genome sequences of the altered schaedler flora, a defined bacterial community from gnotobiotic mice.</title>
        <authorList>
            <person name="Wannemuehler M.J."/>
            <person name="Overstreet A.M."/>
            <person name="Ward D.V."/>
            <person name="Phillips G.J."/>
        </authorList>
    </citation>
    <scope>NUCLEOTIDE SEQUENCE</scope>
    <source>
        <strain evidence="5">ASF457</strain>
    </source>
</reference>
<keyword evidence="3 4" id="KW-0546">Nucleotide metabolism</keyword>
<dbReference type="EC" id="3.6.1.9" evidence="4"/>
<dbReference type="OrthoDB" id="9807767at2"/>
<dbReference type="PANTHER" id="PTHR43213:SF5">
    <property type="entry name" value="BIFUNCTIONAL DTTP_UTP PYROPHOSPHATASE_METHYLTRANSFERASE PROTEIN-RELATED"/>
    <property type="match status" value="1"/>
</dbReference>
<evidence type="ECO:0000256" key="4">
    <source>
        <dbReference type="HAMAP-Rule" id="MF_00528"/>
    </source>
</evidence>
<evidence type="ECO:0000313" key="6">
    <source>
        <dbReference type="Proteomes" id="UP000017429"/>
    </source>
</evidence>
<dbReference type="PANTHER" id="PTHR43213">
    <property type="entry name" value="BIFUNCTIONAL DTTP/UTP PYROPHOSPHATASE/METHYLTRANSFERASE PROTEIN-RELATED"/>
    <property type="match status" value="1"/>
</dbReference>
<sequence length="194" mass="22000">MKNYNFILASASPRRKELLSIYIKDFKIITADIDETIPFNIPLEDAPLYIAKEKAAAVFHRLDKEDIMITADTIVLLENKIYGKPKDKLDAYNMIKTLSGKTHQVITGVCCYSKDNHVNIEFSDITNVSFTDIDDEIIEKYLENAEYIDKAGAYAVQGIASMFVEKIDGSYDNVVGLPMGRLARNLIEYKINLF</sequence>
<evidence type="ECO:0000256" key="3">
    <source>
        <dbReference type="ARBA" id="ARBA00023080"/>
    </source>
</evidence>
<keyword evidence="4" id="KW-0963">Cytoplasm</keyword>
<dbReference type="RefSeq" id="WP_023276456.1">
    <property type="nucleotide sequence ID" value="NZ_CP097562.1"/>
</dbReference>
<reference evidence="5" key="3">
    <citation type="submission" date="2022-06" db="EMBL/GenBank/DDBJ databases">
        <title>Resources to Facilitate Use of the Altered Schaedler Flora (ASF) Mouse Model to Study Microbiome Function.</title>
        <authorList>
            <person name="Proctor A."/>
            <person name="Parvinroo S."/>
            <person name="Richie T."/>
            <person name="Jia X."/>
            <person name="Lee S.T.M."/>
            <person name="Karp P.D."/>
            <person name="Paley S."/>
            <person name="Kostic A.D."/>
            <person name="Pierre J.F."/>
            <person name="Wannemuehler M.J."/>
            <person name="Phillips G.J."/>
        </authorList>
    </citation>
    <scope>NUCLEOTIDE SEQUENCE</scope>
    <source>
        <strain evidence="5">ASF457</strain>
    </source>
</reference>